<keyword evidence="3" id="KW-1185">Reference proteome</keyword>
<feature type="transmembrane region" description="Helical" evidence="1">
    <location>
        <begin position="6"/>
        <end position="36"/>
    </location>
</feature>
<reference evidence="3" key="1">
    <citation type="submission" date="2014-03" db="EMBL/GenBank/DDBJ databases">
        <authorList>
            <person name="Aksoy S."/>
            <person name="Warren W."/>
            <person name="Wilson R.K."/>
        </authorList>
    </citation>
    <scope>NUCLEOTIDE SEQUENCE [LARGE SCALE GENOMIC DNA]</scope>
    <source>
        <strain evidence="3">IAEA</strain>
    </source>
</reference>
<evidence type="ECO:0000313" key="2">
    <source>
        <dbReference type="EnsemblMetazoa" id="GPAI005652-PA"/>
    </source>
</evidence>
<proteinExistence type="predicted"/>
<dbReference type="AlphaFoldDB" id="A0A1A9Z6V2"/>
<organism evidence="2 3">
    <name type="scientific">Glossina pallidipes</name>
    <name type="common">Tsetse fly</name>
    <dbReference type="NCBI Taxonomy" id="7398"/>
    <lineage>
        <taxon>Eukaryota</taxon>
        <taxon>Metazoa</taxon>
        <taxon>Ecdysozoa</taxon>
        <taxon>Arthropoda</taxon>
        <taxon>Hexapoda</taxon>
        <taxon>Insecta</taxon>
        <taxon>Pterygota</taxon>
        <taxon>Neoptera</taxon>
        <taxon>Endopterygota</taxon>
        <taxon>Diptera</taxon>
        <taxon>Brachycera</taxon>
        <taxon>Muscomorpha</taxon>
        <taxon>Hippoboscoidea</taxon>
        <taxon>Glossinidae</taxon>
        <taxon>Glossina</taxon>
    </lineage>
</organism>
<protein>
    <submittedName>
        <fullName evidence="2">Uncharacterized protein</fullName>
    </submittedName>
</protein>
<dbReference type="VEuPathDB" id="VectorBase:GPAI005652"/>
<evidence type="ECO:0000313" key="3">
    <source>
        <dbReference type="Proteomes" id="UP000092445"/>
    </source>
</evidence>
<keyword evidence="1" id="KW-0812">Transmembrane</keyword>
<dbReference type="Proteomes" id="UP000092445">
    <property type="component" value="Unassembled WGS sequence"/>
</dbReference>
<reference evidence="2" key="2">
    <citation type="submission" date="2020-05" db="UniProtKB">
        <authorList>
            <consortium name="EnsemblMetazoa"/>
        </authorList>
    </citation>
    <scope>IDENTIFICATION</scope>
    <source>
        <strain evidence="2">IAEA</strain>
    </source>
</reference>
<sequence>MFEEAKNYILLGIMCMPAVLTSNVTATTLLPIVMLFRTNDEKNFRDNSSNKLTGLEAINSAIMCEADEDNENMI</sequence>
<accession>A0A1A9Z6V2</accession>
<name>A0A1A9Z6V2_GLOPL</name>
<dbReference type="EnsemblMetazoa" id="GPAI005652-RA">
    <property type="protein sequence ID" value="GPAI005652-PA"/>
    <property type="gene ID" value="GPAI005652"/>
</dbReference>
<evidence type="ECO:0000256" key="1">
    <source>
        <dbReference type="SAM" id="Phobius"/>
    </source>
</evidence>
<keyword evidence="1" id="KW-1133">Transmembrane helix</keyword>
<keyword evidence="1" id="KW-0472">Membrane</keyword>